<evidence type="ECO:0000313" key="4">
    <source>
        <dbReference type="Proteomes" id="UP000199628"/>
    </source>
</evidence>
<protein>
    <submittedName>
        <fullName evidence="3">N-acyl-D-glutamate deacylase</fullName>
    </submittedName>
</protein>
<dbReference type="AlphaFoldDB" id="A0A1G7EF72"/>
<dbReference type="InterPro" id="IPR023100">
    <property type="entry name" value="D-aminoacylase_insert_dom_sf"/>
</dbReference>
<dbReference type="InterPro" id="IPR050378">
    <property type="entry name" value="Metallo-dep_Hydrolases_sf"/>
</dbReference>
<feature type="region of interest" description="Disordered" evidence="1">
    <location>
        <begin position="537"/>
        <end position="560"/>
    </location>
</feature>
<dbReference type="PANTHER" id="PTHR11647:SF1">
    <property type="entry name" value="COLLAPSIN RESPONSE MEDIATOR PROTEIN"/>
    <property type="match status" value="1"/>
</dbReference>
<dbReference type="GO" id="GO:0016811">
    <property type="term" value="F:hydrolase activity, acting on carbon-nitrogen (but not peptide) bonds, in linear amides"/>
    <property type="evidence" value="ECO:0007669"/>
    <property type="project" value="InterPro"/>
</dbReference>
<dbReference type="OrthoDB" id="9815027at2"/>
<feature type="signal peptide" evidence="2">
    <location>
        <begin position="1"/>
        <end position="20"/>
    </location>
</feature>
<dbReference type="InterPro" id="IPR011059">
    <property type="entry name" value="Metal-dep_hydrolase_composite"/>
</dbReference>
<dbReference type="InterPro" id="IPR032466">
    <property type="entry name" value="Metal_Hydrolase"/>
</dbReference>
<dbReference type="PANTHER" id="PTHR11647">
    <property type="entry name" value="HYDRANTOINASE/DIHYDROPYRIMIDINASE FAMILY MEMBER"/>
    <property type="match status" value="1"/>
</dbReference>
<dbReference type="RefSeq" id="WP_093037475.1">
    <property type="nucleotide sequence ID" value="NZ_FMZV01000025.1"/>
</dbReference>
<organism evidence="3 4">
    <name type="scientific">Ruegeria marina</name>
    <dbReference type="NCBI Taxonomy" id="639004"/>
    <lineage>
        <taxon>Bacteria</taxon>
        <taxon>Pseudomonadati</taxon>
        <taxon>Pseudomonadota</taxon>
        <taxon>Alphaproteobacteria</taxon>
        <taxon>Rhodobacterales</taxon>
        <taxon>Roseobacteraceae</taxon>
        <taxon>Ruegeria</taxon>
    </lineage>
</organism>
<dbReference type="Gene3D" id="3.20.20.140">
    <property type="entry name" value="Metal-dependent hydrolases"/>
    <property type="match status" value="1"/>
</dbReference>
<dbReference type="STRING" id="639004.SAMN04488239_12527"/>
<dbReference type="SUPFAM" id="SSF51556">
    <property type="entry name" value="Metallo-dependent hydrolases"/>
    <property type="match status" value="1"/>
</dbReference>
<dbReference type="NCBIfam" id="NF006560">
    <property type="entry name" value="PRK09061.1"/>
    <property type="match status" value="1"/>
</dbReference>
<keyword evidence="4" id="KW-1185">Reference proteome</keyword>
<accession>A0A1G7EF72</accession>
<proteinExistence type="predicted"/>
<evidence type="ECO:0000313" key="3">
    <source>
        <dbReference type="EMBL" id="SDE62292.1"/>
    </source>
</evidence>
<dbReference type="Gene3D" id="2.30.40.10">
    <property type="entry name" value="Urease, subunit C, domain 1"/>
    <property type="match status" value="1"/>
</dbReference>
<name>A0A1G7EF72_9RHOB</name>
<dbReference type="SUPFAM" id="SSF51338">
    <property type="entry name" value="Composite domain of metallo-dependent hydrolases"/>
    <property type="match status" value="1"/>
</dbReference>
<dbReference type="Proteomes" id="UP000199628">
    <property type="component" value="Unassembled WGS sequence"/>
</dbReference>
<keyword evidence="2" id="KW-0732">Signal</keyword>
<dbReference type="EMBL" id="FMZV01000025">
    <property type="protein sequence ID" value="SDE62292.1"/>
    <property type="molecule type" value="Genomic_DNA"/>
</dbReference>
<reference evidence="4" key="1">
    <citation type="submission" date="2016-10" db="EMBL/GenBank/DDBJ databases">
        <authorList>
            <person name="Varghese N."/>
            <person name="Submissions S."/>
        </authorList>
    </citation>
    <scope>NUCLEOTIDE SEQUENCE [LARGE SCALE GENOMIC DNA]</scope>
    <source>
        <strain evidence="4">CGMCC 1.9108</strain>
    </source>
</reference>
<evidence type="ECO:0000256" key="1">
    <source>
        <dbReference type="SAM" id="MobiDB-lite"/>
    </source>
</evidence>
<sequence>MQKIISTALLASLAWSTAHAQDYDLVILNGRVMDPETMLDGQFNVGIKNGRIEVITPSEITGAETIDASGHVVAPGFIDLHFHALDGLSLKLAALDGVTTGMDLEAGAINVAEWYTEKDSTGWPLNYGTGVSQEMTRTRVHDPEVDTSGWHDATSVFDLRAQAVQDGVPGWSVTRSNSDQFNQILTYIDEELRQGAIGISSTIGYMTEGVTTFEMFKTQEIAAKYGRFLGAHVRFHGNPSNPEGPLGTSELLANALALDAPFSLNHNNEYGWWENEEKLQKARAQGYNVWSEYYPYSAASTAISAEFFHPDKFAIISGGRPYEETIYDPVQDKFLTQEEWEKTSAEFPGRSIFAFNPKRDEWLPYWQRMPHMIVASDAMFSGKGIDSWDLPPEEYVGHPRTAGTRGKVLAGGREQGVPLMFTIAQMAYWPAYHLGLTGLEGMQERGRLQEGMVADITIFDPENVKDNATYKAGEQGQPTTGIPYVIVSGVPVVKESEFQLDVRPGKSIRFPVEQKGRFEPVTFEAWEKAHTITGFTIDPGALGQPDSGADAGVSRQTGDE</sequence>
<feature type="chain" id="PRO_5011729642" evidence="2">
    <location>
        <begin position="21"/>
        <end position="560"/>
    </location>
</feature>
<gene>
    <name evidence="3" type="ORF">SAMN04488239_12527</name>
</gene>
<dbReference type="Gene3D" id="3.30.1490.130">
    <property type="entry name" value="D-aminoacylase. Domain 3"/>
    <property type="match status" value="1"/>
</dbReference>
<evidence type="ECO:0000256" key="2">
    <source>
        <dbReference type="SAM" id="SignalP"/>
    </source>
</evidence>